<organism evidence="2 3">
    <name type="scientific">Dictyobacter halimunensis</name>
    <dbReference type="NCBI Taxonomy" id="3026934"/>
    <lineage>
        <taxon>Bacteria</taxon>
        <taxon>Bacillati</taxon>
        <taxon>Chloroflexota</taxon>
        <taxon>Ktedonobacteria</taxon>
        <taxon>Ktedonobacterales</taxon>
        <taxon>Dictyobacteraceae</taxon>
        <taxon>Dictyobacter</taxon>
    </lineage>
</organism>
<feature type="compositionally biased region" description="Low complexity" evidence="1">
    <location>
        <begin position="119"/>
        <end position="137"/>
    </location>
</feature>
<accession>A0ABQ6G364</accession>
<sequence>MAEYYLDMATMIGVVQSLGQTGQIEADLAASSLRGRDNLPAGHLVIGVKAGRIYAWALLRENGQQILTGTEQNVSGLLRYYGQQRIRWTFVQQTHEQSASLHIAPPNYQASPPYQLPRSSSASGNSQHGGSSAGSHGRAQIPYRKQNFASDVLATMPRQHRLVYALVNGVNTVERIYELLPSLSHSDITRILKELHSSNVISF</sequence>
<dbReference type="RefSeq" id="WP_338257294.1">
    <property type="nucleotide sequence ID" value="NZ_BSRI01000002.1"/>
</dbReference>
<evidence type="ECO:0000256" key="1">
    <source>
        <dbReference type="SAM" id="MobiDB-lite"/>
    </source>
</evidence>
<protein>
    <submittedName>
        <fullName evidence="2">Uncharacterized protein</fullName>
    </submittedName>
</protein>
<evidence type="ECO:0000313" key="2">
    <source>
        <dbReference type="EMBL" id="GLV60272.1"/>
    </source>
</evidence>
<proteinExistence type="predicted"/>
<keyword evidence="3" id="KW-1185">Reference proteome</keyword>
<evidence type="ECO:0000313" key="3">
    <source>
        <dbReference type="Proteomes" id="UP001344906"/>
    </source>
</evidence>
<dbReference type="EMBL" id="BSRI01000002">
    <property type="protein sequence ID" value="GLV60272.1"/>
    <property type="molecule type" value="Genomic_DNA"/>
</dbReference>
<gene>
    <name evidence="2" type="ORF">KDH_70920</name>
</gene>
<reference evidence="2 3" key="1">
    <citation type="submission" date="2023-02" db="EMBL/GenBank/DDBJ databases">
        <title>Dictyobacter halimunensis sp. nov., a new member of the class Ktedonobacteria from forest soil in a geothermal area.</title>
        <authorList>
            <person name="Rachmania M.K."/>
            <person name="Ningsih F."/>
            <person name="Sakai Y."/>
            <person name="Yabe S."/>
            <person name="Yokota A."/>
            <person name="Sjamsuridzal W."/>
        </authorList>
    </citation>
    <scope>NUCLEOTIDE SEQUENCE [LARGE SCALE GENOMIC DNA]</scope>
    <source>
        <strain evidence="2 3">S3.2.2.5</strain>
    </source>
</reference>
<name>A0ABQ6G364_9CHLR</name>
<feature type="region of interest" description="Disordered" evidence="1">
    <location>
        <begin position="104"/>
        <end position="139"/>
    </location>
</feature>
<dbReference type="Proteomes" id="UP001344906">
    <property type="component" value="Unassembled WGS sequence"/>
</dbReference>
<comment type="caution">
    <text evidence="2">The sequence shown here is derived from an EMBL/GenBank/DDBJ whole genome shotgun (WGS) entry which is preliminary data.</text>
</comment>